<dbReference type="NCBIfam" id="TIGR01131">
    <property type="entry name" value="ATP_synt_6_or_A"/>
    <property type="match status" value="1"/>
</dbReference>
<dbReference type="GO" id="GO:0046933">
    <property type="term" value="F:proton-transporting ATP synthase activity, rotational mechanism"/>
    <property type="evidence" value="ECO:0007669"/>
    <property type="project" value="TreeGrafter"/>
</dbReference>
<dbReference type="PANTHER" id="PTHR11410">
    <property type="entry name" value="ATP SYNTHASE SUBUNIT A"/>
    <property type="match status" value="1"/>
</dbReference>
<evidence type="ECO:0000256" key="10">
    <source>
        <dbReference type="ARBA" id="ARBA00023310"/>
    </source>
</evidence>
<evidence type="ECO:0000256" key="7">
    <source>
        <dbReference type="ARBA" id="ARBA00022989"/>
    </source>
</evidence>
<keyword evidence="10" id="KW-0066">ATP synthesis</keyword>
<gene>
    <name evidence="13" type="primary">ATP6</name>
</gene>
<keyword evidence="3" id="KW-0813">Transport</keyword>
<evidence type="ECO:0000256" key="6">
    <source>
        <dbReference type="ARBA" id="ARBA00022781"/>
    </source>
</evidence>
<keyword evidence="5 12" id="KW-0812">Transmembrane</keyword>
<evidence type="ECO:0000256" key="8">
    <source>
        <dbReference type="ARBA" id="ARBA00023065"/>
    </source>
</evidence>
<name>A0A6H0EWX2_9HEXA</name>
<dbReference type="GO" id="GO:0045259">
    <property type="term" value="C:proton-transporting ATP synthase complex"/>
    <property type="evidence" value="ECO:0007669"/>
    <property type="project" value="UniProtKB-KW"/>
</dbReference>
<proteinExistence type="inferred from homology"/>
<comment type="similarity">
    <text evidence="2">Belongs to the ATPase A chain family.</text>
</comment>
<organism evidence="13">
    <name type="scientific">Lipothrix lubbocki</name>
    <dbReference type="NCBI Taxonomy" id="1387126"/>
    <lineage>
        <taxon>Eukaryota</taxon>
        <taxon>Metazoa</taxon>
        <taxon>Ecdysozoa</taxon>
        <taxon>Arthropoda</taxon>
        <taxon>Hexapoda</taxon>
        <taxon>Collembola</taxon>
        <taxon>Symphypleona</taxon>
        <taxon>Sminthuridae</taxon>
        <taxon>Lipothrix</taxon>
    </lineage>
</organism>
<dbReference type="InterPro" id="IPR000568">
    <property type="entry name" value="ATP_synth_F0_asu"/>
</dbReference>
<dbReference type="Gene3D" id="1.20.120.220">
    <property type="entry name" value="ATP synthase, F0 complex, subunit A"/>
    <property type="match status" value="1"/>
</dbReference>
<evidence type="ECO:0000256" key="9">
    <source>
        <dbReference type="ARBA" id="ARBA00023136"/>
    </source>
</evidence>
<reference evidence="13" key="1">
    <citation type="submission" date="2019-01" db="EMBL/GenBank/DDBJ databases">
        <title>Mitochondrial phylogenomics of Collembola.</title>
        <authorList>
            <person name="Sun X."/>
            <person name="Xie Z.-J."/>
            <person name="Dong J."/>
            <person name="Yu D.-Y."/>
        </authorList>
    </citation>
    <scope>NUCLEOTIDE SEQUENCE</scope>
</reference>
<dbReference type="AlphaFoldDB" id="A0A6H0EWX2"/>
<comment type="subcellular location">
    <subcellularLocation>
        <location evidence="1">Membrane</location>
        <topology evidence="1">Multi-pass membrane protein</topology>
    </subcellularLocation>
    <subcellularLocation>
        <location evidence="11">Mitochondrion inner membrane</location>
        <topology evidence="11">Multi-pass membrane protein</topology>
    </subcellularLocation>
</comment>
<dbReference type="PANTHER" id="PTHR11410:SF0">
    <property type="entry name" value="ATP SYNTHASE SUBUNIT A"/>
    <property type="match status" value="1"/>
</dbReference>
<dbReference type="CDD" id="cd00310">
    <property type="entry name" value="ATP-synt_Fo_a_6"/>
    <property type="match status" value="1"/>
</dbReference>
<sequence length="227" mass="25514">MMMTSLFSIFDPSTSFFYSMNWMSSFIILLLASSSYWTSMPNYMMTINNLVMFINTEIKTTLGKMTQSGSSIFFITLFTVILANNFMGLLPYIFTSSSHLSFTLTLALPFWLLLILYSWVNSLKTSLAHLVPQGTPFALMMFMVMIESTSQVIRPITLAVRLMANMIAGHLLMTLVGNMASVTFMANFIGVMGTFIMLSILEIAVSMIQAYVFTVLLALYTNEAKDH</sequence>
<evidence type="ECO:0000256" key="1">
    <source>
        <dbReference type="ARBA" id="ARBA00004141"/>
    </source>
</evidence>
<dbReference type="InterPro" id="IPR023011">
    <property type="entry name" value="ATP_synth_F0_asu_AS"/>
</dbReference>
<dbReference type="EMBL" id="MK431899">
    <property type="protein sequence ID" value="QIT06483.1"/>
    <property type="molecule type" value="Genomic_DNA"/>
</dbReference>
<accession>A0A6H0EWX2</accession>
<feature type="transmembrane region" description="Helical" evidence="12">
    <location>
        <begin position="72"/>
        <end position="93"/>
    </location>
</feature>
<feature type="transmembrane region" description="Helical" evidence="12">
    <location>
        <begin position="195"/>
        <end position="220"/>
    </location>
</feature>
<dbReference type="GO" id="GO:0005743">
    <property type="term" value="C:mitochondrial inner membrane"/>
    <property type="evidence" value="ECO:0007669"/>
    <property type="project" value="UniProtKB-SubCell"/>
</dbReference>
<dbReference type="InterPro" id="IPR035908">
    <property type="entry name" value="F0_ATP_A_sf"/>
</dbReference>
<geneLocation type="mitochondrion" evidence="13"/>
<dbReference type="SUPFAM" id="SSF81336">
    <property type="entry name" value="F1F0 ATP synthase subunit A"/>
    <property type="match status" value="1"/>
</dbReference>
<evidence type="ECO:0000313" key="13">
    <source>
        <dbReference type="EMBL" id="QIT06483.1"/>
    </source>
</evidence>
<evidence type="ECO:0000256" key="3">
    <source>
        <dbReference type="ARBA" id="ARBA00022448"/>
    </source>
</evidence>
<keyword evidence="9 12" id="KW-0472">Membrane</keyword>
<evidence type="ECO:0000256" key="4">
    <source>
        <dbReference type="ARBA" id="ARBA00022547"/>
    </source>
</evidence>
<keyword evidence="7 12" id="KW-1133">Transmembrane helix</keyword>
<dbReference type="Pfam" id="PF00119">
    <property type="entry name" value="ATP-synt_A"/>
    <property type="match status" value="1"/>
</dbReference>
<evidence type="ECO:0000256" key="11">
    <source>
        <dbReference type="RuleBase" id="RU004450"/>
    </source>
</evidence>
<evidence type="ECO:0000256" key="12">
    <source>
        <dbReference type="SAM" id="Phobius"/>
    </source>
</evidence>
<protein>
    <recommendedName>
        <fullName evidence="11">ATP synthase subunit a</fullName>
    </recommendedName>
</protein>
<dbReference type="PRINTS" id="PR00123">
    <property type="entry name" value="ATPASEA"/>
</dbReference>
<keyword evidence="13" id="KW-0496">Mitochondrion</keyword>
<keyword evidence="8" id="KW-0406">Ion transport</keyword>
<dbReference type="InterPro" id="IPR045083">
    <property type="entry name" value="ATP_synth_F0_asu_bact/mt"/>
</dbReference>
<feature type="transmembrane region" description="Helical" evidence="12">
    <location>
        <begin position="126"/>
        <end position="146"/>
    </location>
</feature>
<evidence type="ECO:0000256" key="2">
    <source>
        <dbReference type="ARBA" id="ARBA00006810"/>
    </source>
</evidence>
<feature type="transmembrane region" description="Helical" evidence="12">
    <location>
        <begin position="167"/>
        <end position="189"/>
    </location>
</feature>
<feature type="transmembrane region" description="Helical" evidence="12">
    <location>
        <begin position="100"/>
        <end position="120"/>
    </location>
</feature>
<keyword evidence="4" id="KW-0138">CF(0)</keyword>
<evidence type="ECO:0000256" key="5">
    <source>
        <dbReference type="ARBA" id="ARBA00022692"/>
    </source>
</evidence>
<dbReference type="PROSITE" id="PS00449">
    <property type="entry name" value="ATPASE_A"/>
    <property type="match status" value="1"/>
</dbReference>
<keyword evidence="6" id="KW-0375">Hydrogen ion transport</keyword>